<dbReference type="AlphaFoldDB" id="G7YCL9"/>
<protein>
    <submittedName>
        <fullName evidence="1">Uncharacterized protein</fullName>
    </submittedName>
</protein>
<organism evidence="1 2">
    <name type="scientific">Clonorchis sinensis</name>
    <name type="common">Chinese liver fluke</name>
    <dbReference type="NCBI Taxonomy" id="79923"/>
    <lineage>
        <taxon>Eukaryota</taxon>
        <taxon>Metazoa</taxon>
        <taxon>Spiralia</taxon>
        <taxon>Lophotrochozoa</taxon>
        <taxon>Platyhelminthes</taxon>
        <taxon>Trematoda</taxon>
        <taxon>Digenea</taxon>
        <taxon>Opisthorchiida</taxon>
        <taxon>Opisthorchiata</taxon>
        <taxon>Opisthorchiidae</taxon>
        <taxon>Clonorchis</taxon>
    </lineage>
</organism>
<dbReference type="Proteomes" id="UP000008909">
    <property type="component" value="Unassembled WGS sequence"/>
</dbReference>
<gene>
    <name evidence="1" type="ORF">CLF_104928</name>
</gene>
<evidence type="ECO:0000313" key="1">
    <source>
        <dbReference type="EMBL" id="GAA50703.1"/>
    </source>
</evidence>
<name>G7YCL9_CLOSI</name>
<evidence type="ECO:0000313" key="2">
    <source>
        <dbReference type="Proteomes" id="UP000008909"/>
    </source>
</evidence>
<reference evidence="1" key="1">
    <citation type="journal article" date="2011" name="Genome Biol.">
        <title>The draft genome of the carcinogenic human liver fluke Clonorchis sinensis.</title>
        <authorList>
            <person name="Wang X."/>
            <person name="Chen W."/>
            <person name="Huang Y."/>
            <person name="Sun J."/>
            <person name="Men J."/>
            <person name="Liu H."/>
            <person name="Luo F."/>
            <person name="Guo L."/>
            <person name="Lv X."/>
            <person name="Deng C."/>
            <person name="Zhou C."/>
            <person name="Fan Y."/>
            <person name="Li X."/>
            <person name="Huang L."/>
            <person name="Hu Y."/>
            <person name="Liang C."/>
            <person name="Hu X."/>
            <person name="Xu J."/>
            <person name="Yu X."/>
        </authorList>
    </citation>
    <scope>NUCLEOTIDE SEQUENCE [LARGE SCALE GENOMIC DNA]</scope>
    <source>
        <strain evidence="1">Henan</strain>
    </source>
</reference>
<reference key="2">
    <citation type="submission" date="2011-10" db="EMBL/GenBank/DDBJ databases">
        <title>The genome and transcriptome sequence of Clonorchis sinensis provide insights into the carcinogenic liver fluke.</title>
        <authorList>
            <person name="Wang X."/>
            <person name="Huang Y."/>
            <person name="Chen W."/>
            <person name="Liu H."/>
            <person name="Guo L."/>
            <person name="Chen Y."/>
            <person name="Luo F."/>
            <person name="Zhou W."/>
            <person name="Sun J."/>
            <person name="Mao Q."/>
            <person name="Liang P."/>
            <person name="Zhou C."/>
            <person name="Tian Y."/>
            <person name="Men J."/>
            <person name="Lv X."/>
            <person name="Huang L."/>
            <person name="Zhou J."/>
            <person name="Hu Y."/>
            <person name="Li R."/>
            <person name="Zhang F."/>
            <person name="Lei H."/>
            <person name="Li X."/>
            <person name="Hu X."/>
            <person name="Liang C."/>
            <person name="Xu J."/>
            <person name="Wu Z."/>
            <person name="Yu X."/>
        </authorList>
    </citation>
    <scope>NUCLEOTIDE SEQUENCE</scope>
    <source>
        <strain>Henan</strain>
    </source>
</reference>
<dbReference type="EMBL" id="DF143070">
    <property type="protein sequence ID" value="GAA50703.1"/>
    <property type="molecule type" value="Genomic_DNA"/>
</dbReference>
<proteinExistence type="predicted"/>
<accession>G7YCL9</accession>
<sequence length="463" mass="52891">MASEVAAMGFAEKFGAVSFSSFTEVENALNQYMKENYVAFVRSPSSRSSNAVLRYEWVCYKCSRRVRQLGPPIHRPSCKTESAAKFNTTIYPDVYEYAERISVTLEKDDIEETSRGGKWHFVRLYTYDKRKRSVCNRRGHKETQCRTRKASRRRSRTRSCSLFYPKRSRFDYCPMVSSLGQRITLSCSFYAFVFSNNPRHLEVPKAASCVVFLEMRRLLQLDMPGSVSYLATDRNRLYLIGYQFMVATAQFVCAIFRNNGNRLGMWGPAAPGRNHSSTVGETECPCSSESFVDPKGKGNGKFRKCWKRPQFVQKSLVIEALRDQNGSDAHQRRTFVLLDTSRTTIHSATFHFRSGLLAVDRNVACEYGSLPRIQKYPSLGNLAVSKPSCFPRVAWQLGTERVLQLNDFFIFQKSRGSVDTICDKSSLSLNRSISNIQLYSCYGVPGKRYTLCRFGGWIELNES</sequence>
<keyword evidence="2" id="KW-1185">Reference proteome</keyword>